<keyword evidence="3 6" id="KW-0812">Transmembrane</keyword>
<dbReference type="Pfam" id="PF01810">
    <property type="entry name" value="LysE"/>
    <property type="match status" value="1"/>
</dbReference>
<comment type="subcellular location">
    <subcellularLocation>
        <location evidence="1">Cell membrane</location>
        <topology evidence="1">Multi-pass membrane protein</topology>
    </subcellularLocation>
</comment>
<organism evidence="7 8">
    <name type="scientific">Piscinibacter gummiphilus</name>
    <dbReference type="NCBI Taxonomy" id="946333"/>
    <lineage>
        <taxon>Bacteria</taxon>
        <taxon>Pseudomonadati</taxon>
        <taxon>Pseudomonadota</taxon>
        <taxon>Betaproteobacteria</taxon>
        <taxon>Burkholderiales</taxon>
        <taxon>Sphaerotilaceae</taxon>
        <taxon>Piscinibacter</taxon>
    </lineage>
</organism>
<name>A0A1W6LGW3_9BURK</name>
<evidence type="ECO:0000313" key="7">
    <source>
        <dbReference type="EMBL" id="ARN23495.1"/>
    </source>
</evidence>
<dbReference type="STRING" id="946333.A4W93_28355"/>
<gene>
    <name evidence="7" type="ORF">A4W93_28355</name>
</gene>
<dbReference type="GO" id="GO:0015171">
    <property type="term" value="F:amino acid transmembrane transporter activity"/>
    <property type="evidence" value="ECO:0007669"/>
    <property type="project" value="TreeGrafter"/>
</dbReference>
<evidence type="ECO:0000256" key="4">
    <source>
        <dbReference type="ARBA" id="ARBA00022989"/>
    </source>
</evidence>
<evidence type="ECO:0000256" key="1">
    <source>
        <dbReference type="ARBA" id="ARBA00004651"/>
    </source>
</evidence>
<keyword evidence="2" id="KW-1003">Cell membrane</keyword>
<keyword evidence="5 6" id="KW-0472">Membrane</keyword>
<dbReference type="Proteomes" id="UP000193427">
    <property type="component" value="Chromosome"/>
</dbReference>
<dbReference type="KEGG" id="rgu:A4W93_28355"/>
<dbReference type="PANTHER" id="PTHR30086">
    <property type="entry name" value="ARGININE EXPORTER PROTEIN ARGO"/>
    <property type="match status" value="1"/>
</dbReference>
<evidence type="ECO:0000256" key="6">
    <source>
        <dbReference type="SAM" id="Phobius"/>
    </source>
</evidence>
<dbReference type="EMBL" id="CP015118">
    <property type="protein sequence ID" value="ARN23495.1"/>
    <property type="molecule type" value="Genomic_DNA"/>
</dbReference>
<protein>
    <submittedName>
        <fullName evidence="7">Lysine transporter LysE</fullName>
    </submittedName>
</protein>
<evidence type="ECO:0000256" key="3">
    <source>
        <dbReference type="ARBA" id="ARBA00022692"/>
    </source>
</evidence>
<reference evidence="7 8" key="1">
    <citation type="submission" date="2016-04" db="EMBL/GenBank/DDBJ databases">
        <title>Complete genome sequence of natural rubber-degrading, novel Gram-negative bacterium, Rhizobacter gummiphilus strain NS21.</title>
        <authorList>
            <person name="Tabata M."/>
            <person name="Kasai D."/>
            <person name="Fukuda M."/>
        </authorList>
    </citation>
    <scope>NUCLEOTIDE SEQUENCE [LARGE SCALE GENOMIC DNA]</scope>
    <source>
        <strain evidence="7 8">NS21</strain>
    </source>
</reference>
<evidence type="ECO:0000256" key="5">
    <source>
        <dbReference type="ARBA" id="ARBA00023136"/>
    </source>
</evidence>
<proteinExistence type="predicted"/>
<evidence type="ECO:0000256" key="2">
    <source>
        <dbReference type="ARBA" id="ARBA00022475"/>
    </source>
</evidence>
<keyword evidence="4 6" id="KW-1133">Transmembrane helix</keyword>
<dbReference type="AlphaFoldDB" id="A0A1W6LGW3"/>
<dbReference type="PANTHER" id="PTHR30086:SF20">
    <property type="entry name" value="ARGININE EXPORTER PROTEIN ARGO-RELATED"/>
    <property type="match status" value="1"/>
</dbReference>
<feature type="transmembrane region" description="Helical" evidence="6">
    <location>
        <begin position="149"/>
        <end position="174"/>
    </location>
</feature>
<dbReference type="GO" id="GO:0033228">
    <property type="term" value="P:cysteine export across plasma membrane"/>
    <property type="evidence" value="ECO:0007669"/>
    <property type="project" value="TreeGrafter"/>
</dbReference>
<feature type="transmembrane region" description="Helical" evidence="6">
    <location>
        <begin position="48"/>
        <end position="69"/>
    </location>
</feature>
<evidence type="ECO:0000313" key="8">
    <source>
        <dbReference type="Proteomes" id="UP000193427"/>
    </source>
</evidence>
<feature type="transmembrane region" description="Helical" evidence="6">
    <location>
        <begin position="186"/>
        <end position="204"/>
    </location>
</feature>
<accession>A0A1W6LGW3</accession>
<dbReference type="InterPro" id="IPR001123">
    <property type="entry name" value="LeuE-type"/>
</dbReference>
<sequence length="206" mass="21669">MLRGMSFDQWLAFCAFAAISSITPGPNNMMILASGLNHGLVRSLPHLAGIVLGFAFMVLGVGLGLHAVFTTVPVLQTVLKYAGAAYLLWLAWRLARAQPMATDSGGASTSRPMTFLGAAAFQWINPKGWVMAVSAVTTYLPAAFGLADAAALAVVFGLVGGPCVAAWAVFGVGMRRVLQNPRSVRVFNLVAAGLLVLSLYPILFSQ</sequence>
<dbReference type="GO" id="GO:0005886">
    <property type="term" value="C:plasma membrane"/>
    <property type="evidence" value="ECO:0007669"/>
    <property type="project" value="UniProtKB-SubCell"/>
</dbReference>
<keyword evidence="8" id="KW-1185">Reference proteome</keyword>